<feature type="chain" id="PRO_5004547605" evidence="2">
    <location>
        <begin position="18"/>
        <end position="226"/>
    </location>
</feature>
<sequence>MLFCCLSLLFIIKTITAVLLTNIDIVPKLDRTHSITKNINNTLGLMETKHALKNPTIKNIYTLFSNGNKYSMYTEDGWYLCILQGNTLGYCPAQGPNTVFTIKRKDDSMYKIKYGSSCLTYDNSDISVVPYFAKCKSKNDLQRWVFNKVNCNSLNENSSSVSDNVDLNNKANEKESSSDSSSDKGSDKKKDKKSSKGLKGKIKKALAKVNKKSKDKFKKLKDKFRF</sequence>
<feature type="signal peptide" evidence="2">
    <location>
        <begin position="1"/>
        <end position="17"/>
    </location>
</feature>
<evidence type="ECO:0000313" key="3">
    <source>
        <dbReference type="EMBL" id="EPR79838.1"/>
    </source>
</evidence>
<evidence type="ECO:0000313" key="4">
    <source>
        <dbReference type="Proteomes" id="UP000014978"/>
    </source>
</evidence>
<protein>
    <submittedName>
        <fullName evidence="3">Uncharacterized protein</fullName>
    </submittedName>
</protein>
<dbReference type="PROSITE" id="PS50231">
    <property type="entry name" value="RICIN_B_LECTIN"/>
    <property type="match status" value="1"/>
</dbReference>
<organism evidence="3 4">
    <name type="scientific">Spraguea lophii (strain 42_110)</name>
    <name type="common">Microsporidian parasite</name>
    <dbReference type="NCBI Taxonomy" id="1358809"/>
    <lineage>
        <taxon>Eukaryota</taxon>
        <taxon>Fungi</taxon>
        <taxon>Fungi incertae sedis</taxon>
        <taxon>Microsporidia</taxon>
        <taxon>Spragueidae</taxon>
        <taxon>Spraguea</taxon>
    </lineage>
</organism>
<dbReference type="Proteomes" id="UP000014978">
    <property type="component" value="Unassembled WGS sequence"/>
</dbReference>
<keyword evidence="4" id="KW-1185">Reference proteome</keyword>
<feature type="region of interest" description="Disordered" evidence="1">
    <location>
        <begin position="157"/>
        <end position="205"/>
    </location>
</feature>
<evidence type="ECO:0000256" key="2">
    <source>
        <dbReference type="SAM" id="SignalP"/>
    </source>
</evidence>
<evidence type="ECO:0000256" key="1">
    <source>
        <dbReference type="SAM" id="MobiDB-lite"/>
    </source>
</evidence>
<dbReference type="HOGENOM" id="CLU_1225467_0_0_1"/>
<dbReference type="EMBL" id="ATCN01000090">
    <property type="protein sequence ID" value="EPR79838.1"/>
    <property type="molecule type" value="Genomic_DNA"/>
</dbReference>
<keyword evidence="2" id="KW-0732">Signal</keyword>
<comment type="caution">
    <text evidence="3">The sequence shown here is derived from an EMBL/GenBank/DDBJ whole genome shotgun (WGS) entry which is preliminary data.</text>
</comment>
<accession>S7XVD2</accession>
<name>S7XVD2_SPRLO</name>
<dbReference type="InParanoid" id="S7XVD2"/>
<reference evidence="4" key="1">
    <citation type="journal article" date="2013" name="PLoS Genet.">
        <title>The genome of Spraguea lophii and the basis of host-microsporidian interactions.</title>
        <authorList>
            <person name="Campbell S.E."/>
            <person name="Williams T.A."/>
            <person name="Yousuf A."/>
            <person name="Soanes D.M."/>
            <person name="Paszkiewicz K.H."/>
            <person name="Williams B.A.P."/>
        </authorList>
    </citation>
    <scope>NUCLEOTIDE SEQUENCE [LARGE SCALE GENOMIC DNA]</scope>
    <source>
        <strain evidence="4">42_110</strain>
    </source>
</reference>
<dbReference type="AlphaFoldDB" id="S7XVD2"/>
<feature type="compositionally biased region" description="Basic and acidic residues" evidence="1">
    <location>
        <begin position="171"/>
        <end position="189"/>
    </location>
</feature>
<feature type="compositionally biased region" description="Basic residues" evidence="1">
    <location>
        <begin position="190"/>
        <end position="205"/>
    </location>
</feature>
<proteinExistence type="predicted"/>
<gene>
    <name evidence="3" type="ORF">SLOPH_535</name>
</gene>
<dbReference type="VEuPathDB" id="MicrosporidiaDB:SLOPH_535"/>
<feature type="compositionally biased region" description="Low complexity" evidence="1">
    <location>
        <begin position="157"/>
        <end position="170"/>
    </location>
</feature>